<reference evidence="1" key="2">
    <citation type="submission" date="2025-03" db="EMBL/GenBank/DDBJ databases">
        <authorList>
            <consortium name="ELIXIR-Norway"/>
            <consortium name="Elixir Norway"/>
        </authorList>
    </citation>
    <scope>NUCLEOTIDE SEQUENCE</scope>
</reference>
<proteinExistence type="predicted"/>
<accession>A0AC59ZU13</accession>
<dbReference type="Proteomes" id="UP001162501">
    <property type="component" value="Chromosome 33"/>
</dbReference>
<name>A0AC59ZU13_RANTA</name>
<evidence type="ECO:0000313" key="1">
    <source>
        <dbReference type="EMBL" id="CAN0491735.1"/>
    </source>
</evidence>
<reference evidence="1" key="1">
    <citation type="submission" date="2023-05" db="EMBL/GenBank/DDBJ databases">
        <authorList>
            <consortium name="ELIXIR-Norway"/>
        </authorList>
    </citation>
    <scope>NUCLEOTIDE SEQUENCE</scope>
</reference>
<gene>
    <name evidence="1" type="ORF">MRATA1EN22A_LOCUS21686</name>
</gene>
<evidence type="ECO:0000313" key="2">
    <source>
        <dbReference type="Proteomes" id="UP001162501"/>
    </source>
</evidence>
<protein>
    <submittedName>
        <fullName evidence="1">Uncharacterized protein</fullName>
    </submittedName>
</protein>
<sequence length="276" mass="28922">MGGATPRKGRDGGRAFRGNGGRNRQPTRPESPPPRWEPWRPRQPEGVRPRSLSTRNPGARTPPMPQRTHALTTGGRLQSRHLSRTQAHTTEALPPPAPVAGVEAWPASAPLRPNPAVRSRLGARPPPCESALLVRPWRPRPLRVPALPRGLGSPASCSGTGCSALAGGASAAHGGSAGSVASELRRLASSCREDRLWFVAFSHPRSSAPSPSKMARRVSGSTQPSVGMLTCFLGRRAGAPTFSAGGRGFAGFKSGVEAWAGQTGEVAELGPTPDTF</sequence>
<dbReference type="EMBL" id="OX596117">
    <property type="protein sequence ID" value="CAN0491735.1"/>
    <property type="molecule type" value="Genomic_DNA"/>
</dbReference>
<organism evidence="1 2">
    <name type="scientific">Rangifer tarandus platyrhynchus</name>
    <name type="common">Svalbard reindeer</name>
    <dbReference type="NCBI Taxonomy" id="3082113"/>
    <lineage>
        <taxon>Eukaryota</taxon>
        <taxon>Metazoa</taxon>
        <taxon>Chordata</taxon>
        <taxon>Craniata</taxon>
        <taxon>Vertebrata</taxon>
        <taxon>Euteleostomi</taxon>
        <taxon>Mammalia</taxon>
        <taxon>Eutheria</taxon>
        <taxon>Laurasiatheria</taxon>
        <taxon>Artiodactyla</taxon>
        <taxon>Ruminantia</taxon>
        <taxon>Pecora</taxon>
        <taxon>Cervidae</taxon>
        <taxon>Odocoileinae</taxon>
        <taxon>Rangifer</taxon>
    </lineage>
</organism>